<dbReference type="PANTHER" id="PTHR35368">
    <property type="entry name" value="HYDROPEROXIDE REDUCTASE"/>
    <property type="match status" value="1"/>
</dbReference>
<proteinExistence type="predicted"/>
<organism evidence="1 2">
    <name type="scientific">Clostridium tetani</name>
    <dbReference type="NCBI Taxonomy" id="1513"/>
    <lineage>
        <taxon>Bacteria</taxon>
        <taxon>Bacillati</taxon>
        <taxon>Bacillota</taxon>
        <taxon>Clostridia</taxon>
        <taxon>Eubacteriales</taxon>
        <taxon>Clostridiaceae</taxon>
        <taxon>Clostridium</taxon>
    </lineage>
</organism>
<sequence length="148" mass="16319">MMLQTLKATTKKLPKGLQVNSTSRGFKVLLDEPEELGGTDKGMNPMELVLCALGACQTIVAFAFAEQNGIDLEDFWVDLEGDFDADGFLGLSDVRPGYSEIRYKMHFKSNSSEEELNKFAQFIEKTCPVGDSIENGVKFVQAGIVVEK</sequence>
<evidence type="ECO:0000313" key="2">
    <source>
        <dbReference type="Proteomes" id="UP000290273"/>
    </source>
</evidence>
<reference evidence="1 2" key="1">
    <citation type="submission" date="2018-06" db="EMBL/GenBank/DDBJ databases">
        <title>Genome conservation of Clostridium tetani.</title>
        <authorList>
            <person name="Bruggemann H."/>
            <person name="Popoff M.R."/>
        </authorList>
    </citation>
    <scope>NUCLEOTIDE SEQUENCE [LARGE SCALE GENOMIC DNA]</scope>
    <source>
        <strain evidence="1 2">63.05</strain>
    </source>
</reference>
<protein>
    <submittedName>
        <fullName evidence="1">OsmC family peroxiredoxin</fullName>
    </submittedName>
</protein>
<accession>A0ABY0EMQ0</accession>
<dbReference type="Proteomes" id="UP000290273">
    <property type="component" value="Unassembled WGS sequence"/>
</dbReference>
<dbReference type="EMBL" id="QMAU01000041">
    <property type="protein sequence ID" value="RXI54188.1"/>
    <property type="molecule type" value="Genomic_DNA"/>
</dbReference>
<dbReference type="InterPro" id="IPR003718">
    <property type="entry name" value="OsmC/Ohr_fam"/>
</dbReference>
<gene>
    <name evidence="1" type="ORF">DP131_10150</name>
</gene>
<dbReference type="InterPro" id="IPR052924">
    <property type="entry name" value="OsmC/Ohr_hydroprdx_reductase"/>
</dbReference>
<name>A0ABY0EMQ0_CLOTA</name>
<dbReference type="InterPro" id="IPR036102">
    <property type="entry name" value="OsmC/Ohrsf"/>
</dbReference>
<evidence type="ECO:0000313" key="1">
    <source>
        <dbReference type="EMBL" id="RXI54188.1"/>
    </source>
</evidence>
<dbReference type="PANTHER" id="PTHR35368:SF1">
    <property type="entry name" value="HYDROPEROXIDE REDUCTASE"/>
    <property type="match status" value="1"/>
</dbReference>
<comment type="caution">
    <text evidence="1">The sequence shown here is derived from an EMBL/GenBank/DDBJ whole genome shotgun (WGS) entry which is preliminary data.</text>
</comment>
<dbReference type="InterPro" id="IPR015946">
    <property type="entry name" value="KH_dom-like_a/b"/>
</dbReference>
<dbReference type="SUPFAM" id="SSF82784">
    <property type="entry name" value="OsmC-like"/>
    <property type="match status" value="1"/>
</dbReference>
<dbReference type="Gene3D" id="3.30.300.20">
    <property type="match status" value="1"/>
</dbReference>
<dbReference type="Pfam" id="PF02566">
    <property type="entry name" value="OsmC"/>
    <property type="match status" value="1"/>
</dbReference>